<dbReference type="Proteomes" id="UP001141259">
    <property type="component" value="Unassembled WGS sequence"/>
</dbReference>
<protein>
    <submittedName>
        <fullName evidence="1">Uncharacterized protein</fullName>
    </submittedName>
</protein>
<dbReference type="EMBL" id="JANYMP010000016">
    <property type="protein sequence ID" value="MCS7481122.1"/>
    <property type="molecule type" value="Genomic_DNA"/>
</dbReference>
<dbReference type="AlphaFoldDB" id="A0A9X2VRQ2"/>
<proteinExistence type="predicted"/>
<evidence type="ECO:0000313" key="1">
    <source>
        <dbReference type="EMBL" id="MCS7481122.1"/>
    </source>
</evidence>
<gene>
    <name evidence="1" type="ORF">NZH93_30065</name>
</gene>
<sequence>MTTVTAHDLAERVVEAVAPAELPSFALVAAPYLDHPARAERAFRRFHDDPLGFGLGDAVEMITPVVALVSGSVITALSDGVGEAVKTGAGKVFRKLVKRRAVEAPVQEWSADELARVRAIALVRAKALGVEERQAEALADAIVVALLLERDDPR</sequence>
<name>A0A9X2VRQ2_9PSEU</name>
<reference evidence="1" key="1">
    <citation type="submission" date="2022-08" db="EMBL/GenBank/DDBJ databases">
        <authorList>
            <person name="Tistechok S."/>
            <person name="Samborskyy M."/>
            <person name="Roman I."/>
        </authorList>
    </citation>
    <scope>NUCLEOTIDE SEQUENCE</scope>
    <source>
        <strain evidence="1">DSM 103496</strain>
    </source>
</reference>
<dbReference type="RefSeq" id="WP_259626609.1">
    <property type="nucleotide sequence ID" value="NZ_JANYMP010000016.1"/>
</dbReference>
<accession>A0A9X2VRQ2</accession>
<evidence type="ECO:0000313" key="2">
    <source>
        <dbReference type="Proteomes" id="UP001141259"/>
    </source>
</evidence>
<keyword evidence="2" id="KW-1185">Reference proteome</keyword>
<organism evidence="1 2">
    <name type="scientific">Umezawaea endophytica</name>
    <dbReference type="NCBI Taxonomy" id="1654476"/>
    <lineage>
        <taxon>Bacteria</taxon>
        <taxon>Bacillati</taxon>
        <taxon>Actinomycetota</taxon>
        <taxon>Actinomycetes</taxon>
        <taxon>Pseudonocardiales</taxon>
        <taxon>Pseudonocardiaceae</taxon>
        <taxon>Umezawaea</taxon>
    </lineage>
</organism>
<comment type="caution">
    <text evidence="1">The sequence shown here is derived from an EMBL/GenBank/DDBJ whole genome shotgun (WGS) entry which is preliminary data.</text>
</comment>